<proteinExistence type="predicted"/>
<evidence type="ECO:0000313" key="1">
    <source>
        <dbReference type="EMBL" id="JAD37643.1"/>
    </source>
</evidence>
<reference evidence="1" key="1">
    <citation type="submission" date="2014-09" db="EMBL/GenBank/DDBJ databases">
        <authorList>
            <person name="Magalhaes I.L.F."/>
            <person name="Oliveira U."/>
            <person name="Santos F.R."/>
            <person name="Vidigal T.H.D.A."/>
            <person name="Brescovit A.D."/>
            <person name="Santos A.J."/>
        </authorList>
    </citation>
    <scope>NUCLEOTIDE SEQUENCE</scope>
    <source>
        <tissue evidence="1">Shoot tissue taken approximately 20 cm above the soil surface</tissue>
    </source>
</reference>
<accession>A0A0A8ZJ11</accession>
<dbReference type="EMBL" id="GBRH01260252">
    <property type="protein sequence ID" value="JAD37643.1"/>
    <property type="molecule type" value="Transcribed_RNA"/>
</dbReference>
<protein>
    <submittedName>
        <fullName evidence="1">Uncharacterized protein</fullName>
    </submittedName>
</protein>
<reference evidence="1" key="2">
    <citation type="journal article" date="2015" name="Data Brief">
        <title>Shoot transcriptome of the giant reed, Arundo donax.</title>
        <authorList>
            <person name="Barrero R.A."/>
            <person name="Guerrero F.D."/>
            <person name="Moolhuijzen P."/>
            <person name="Goolsby J.A."/>
            <person name="Tidwell J."/>
            <person name="Bellgard S.E."/>
            <person name="Bellgard M.I."/>
        </authorList>
    </citation>
    <scope>NUCLEOTIDE SEQUENCE</scope>
    <source>
        <tissue evidence="1">Shoot tissue taken approximately 20 cm above the soil surface</tissue>
    </source>
</reference>
<organism evidence="1">
    <name type="scientific">Arundo donax</name>
    <name type="common">Giant reed</name>
    <name type="synonym">Donax arundinaceus</name>
    <dbReference type="NCBI Taxonomy" id="35708"/>
    <lineage>
        <taxon>Eukaryota</taxon>
        <taxon>Viridiplantae</taxon>
        <taxon>Streptophyta</taxon>
        <taxon>Embryophyta</taxon>
        <taxon>Tracheophyta</taxon>
        <taxon>Spermatophyta</taxon>
        <taxon>Magnoliopsida</taxon>
        <taxon>Liliopsida</taxon>
        <taxon>Poales</taxon>
        <taxon>Poaceae</taxon>
        <taxon>PACMAD clade</taxon>
        <taxon>Arundinoideae</taxon>
        <taxon>Arundineae</taxon>
        <taxon>Arundo</taxon>
    </lineage>
</organism>
<name>A0A0A8ZJ11_ARUDO</name>
<sequence length="19" mass="2170">MPSVAVQPQEHSHKHLECI</sequence>
<dbReference type="AlphaFoldDB" id="A0A0A8ZJ11"/>